<protein>
    <recommendedName>
        <fullName evidence="5">Phytase-like domain-containing protein</fullName>
    </recommendedName>
</protein>
<dbReference type="Proteomes" id="UP000216339">
    <property type="component" value="Unassembled WGS sequence"/>
</dbReference>
<feature type="signal peptide" evidence="2">
    <location>
        <begin position="1"/>
        <end position="34"/>
    </location>
</feature>
<feature type="chain" id="PRO_5012673333" description="Phytase-like domain-containing protein" evidence="2">
    <location>
        <begin position="35"/>
        <end position="300"/>
    </location>
</feature>
<evidence type="ECO:0000256" key="2">
    <source>
        <dbReference type="SAM" id="SignalP"/>
    </source>
</evidence>
<name>A0A271J3F1_9BACT</name>
<evidence type="ECO:0000256" key="1">
    <source>
        <dbReference type="SAM" id="MobiDB-lite"/>
    </source>
</evidence>
<organism evidence="3 4">
    <name type="scientific">Rubrivirga marina</name>
    <dbReference type="NCBI Taxonomy" id="1196024"/>
    <lineage>
        <taxon>Bacteria</taxon>
        <taxon>Pseudomonadati</taxon>
        <taxon>Rhodothermota</taxon>
        <taxon>Rhodothermia</taxon>
        <taxon>Rhodothermales</taxon>
        <taxon>Rubricoccaceae</taxon>
        <taxon>Rubrivirga</taxon>
    </lineage>
</organism>
<accession>A0A271J3F1</accession>
<keyword evidence="4" id="KW-1185">Reference proteome</keyword>
<feature type="region of interest" description="Disordered" evidence="1">
    <location>
        <begin position="35"/>
        <end position="63"/>
    </location>
</feature>
<dbReference type="EMBL" id="MQWD01000001">
    <property type="protein sequence ID" value="PAP77798.1"/>
    <property type="molecule type" value="Genomic_DNA"/>
</dbReference>
<feature type="compositionally biased region" description="Low complexity" evidence="1">
    <location>
        <begin position="35"/>
        <end position="53"/>
    </location>
</feature>
<sequence>MPAHPVDRRPTMSPLPSLVAALALTLAACDPAPAAQAPAAPARPVSSAPAAEPTTGPYRFDQPVATFRLPPDLREISGLTVLDDAHLGAVQDEDGDLYVIEQSTGRVTTVVPFGPPGDYEGVERVGDQLFVLRADGALLELEGWGGGEARTTTVETGLGAGDCDAEGLGSDGVRLLIACKEEGDGPYDDRNVVYAYHLEASALASEPVLVIDPDAIPGDRKLRPSALAVHPLDGRVVLLSSRRESLVALDADGSAAGVWDLRPAAFEQPEGLAFLANGDAFVASEGDDGPAVLLRFAYAP</sequence>
<dbReference type="SUPFAM" id="SSF75011">
    <property type="entry name" value="3-carboxy-cis,cis-mucoante lactonizing enzyme"/>
    <property type="match status" value="1"/>
</dbReference>
<evidence type="ECO:0008006" key="5">
    <source>
        <dbReference type="Google" id="ProtNLM"/>
    </source>
</evidence>
<keyword evidence="2" id="KW-0732">Signal</keyword>
<gene>
    <name evidence="3" type="ORF">BSZ37_15775</name>
</gene>
<dbReference type="AlphaFoldDB" id="A0A271J3F1"/>
<comment type="caution">
    <text evidence="3">The sequence shown here is derived from an EMBL/GenBank/DDBJ whole genome shotgun (WGS) entry which is preliminary data.</text>
</comment>
<proteinExistence type="predicted"/>
<reference evidence="3 4" key="1">
    <citation type="submission" date="2016-11" db="EMBL/GenBank/DDBJ databases">
        <title>Study of marine rhodopsin-containing bacteria.</title>
        <authorList>
            <person name="Yoshizawa S."/>
            <person name="Kumagai Y."/>
            <person name="Kogure K."/>
        </authorList>
    </citation>
    <scope>NUCLEOTIDE SEQUENCE [LARGE SCALE GENOMIC DNA]</scope>
    <source>
        <strain evidence="3 4">SAORIC-28</strain>
    </source>
</reference>
<evidence type="ECO:0000313" key="4">
    <source>
        <dbReference type="Proteomes" id="UP000216339"/>
    </source>
</evidence>
<evidence type="ECO:0000313" key="3">
    <source>
        <dbReference type="EMBL" id="PAP77798.1"/>
    </source>
</evidence>